<protein>
    <submittedName>
        <fullName evidence="2">Uncharacterized protein</fullName>
    </submittedName>
</protein>
<evidence type="ECO:0000256" key="1">
    <source>
        <dbReference type="SAM" id="MobiDB-lite"/>
    </source>
</evidence>
<feature type="compositionally biased region" description="Low complexity" evidence="1">
    <location>
        <begin position="44"/>
        <end position="62"/>
    </location>
</feature>
<feature type="compositionally biased region" description="Low complexity" evidence="1">
    <location>
        <begin position="163"/>
        <end position="174"/>
    </location>
</feature>
<evidence type="ECO:0000313" key="2">
    <source>
        <dbReference type="EMBL" id="KAJ8562401.1"/>
    </source>
</evidence>
<dbReference type="AlphaFoldDB" id="A0A9Q1RM54"/>
<name>A0A9Q1RM54_9SOLA</name>
<organism evidence="2 3">
    <name type="scientific">Anisodus acutangulus</name>
    <dbReference type="NCBI Taxonomy" id="402998"/>
    <lineage>
        <taxon>Eukaryota</taxon>
        <taxon>Viridiplantae</taxon>
        <taxon>Streptophyta</taxon>
        <taxon>Embryophyta</taxon>
        <taxon>Tracheophyta</taxon>
        <taxon>Spermatophyta</taxon>
        <taxon>Magnoliopsida</taxon>
        <taxon>eudicotyledons</taxon>
        <taxon>Gunneridae</taxon>
        <taxon>Pentapetalae</taxon>
        <taxon>asterids</taxon>
        <taxon>lamiids</taxon>
        <taxon>Solanales</taxon>
        <taxon>Solanaceae</taxon>
        <taxon>Solanoideae</taxon>
        <taxon>Hyoscyameae</taxon>
        <taxon>Anisodus</taxon>
    </lineage>
</organism>
<feature type="region of interest" description="Disordered" evidence="1">
    <location>
        <begin position="143"/>
        <end position="174"/>
    </location>
</feature>
<accession>A0A9Q1RM54</accession>
<sequence>MADSLNSMFDEEPAAEELLVEPAIIEEQLLAERNKEEQSHVSFSSSAKVKAPAPAKKAPTSSKDLLKKEFNVSSLKQASIDVPASLATSGGVKKKWGEEVEVDGDEIPDDAEIMEAIGQMFHGVPDEDMDTFAHMFGSDKARVAPARRQLPKRHAKKIAQLPSTSTISTRSKKK</sequence>
<gene>
    <name evidence="2" type="ORF">K7X08_011692</name>
</gene>
<dbReference type="Proteomes" id="UP001152561">
    <property type="component" value="Unassembled WGS sequence"/>
</dbReference>
<keyword evidence="3" id="KW-1185">Reference proteome</keyword>
<comment type="caution">
    <text evidence="2">The sequence shown here is derived from an EMBL/GenBank/DDBJ whole genome shotgun (WGS) entry which is preliminary data.</text>
</comment>
<dbReference type="EMBL" id="JAJAGQ010000005">
    <property type="protein sequence ID" value="KAJ8562401.1"/>
    <property type="molecule type" value="Genomic_DNA"/>
</dbReference>
<proteinExistence type="predicted"/>
<reference evidence="3" key="1">
    <citation type="journal article" date="2023" name="Proc. Natl. Acad. Sci. U.S.A.">
        <title>Genomic and structural basis for evolution of tropane alkaloid biosynthesis.</title>
        <authorList>
            <person name="Wanga Y.-J."/>
            <person name="Taina T."/>
            <person name="Yua J.-Y."/>
            <person name="Lia J."/>
            <person name="Xua B."/>
            <person name="Chenc J."/>
            <person name="D'Auriad J.C."/>
            <person name="Huanga J.-P."/>
            <person name="Huanga S.-X."/>
        </authorList>
    </citation>
    <scope>NUCLEOTIDE SEQUENCE [LARGE SCALE GENOMIC DNA]</scope>
    <source>
        <strain evidence="3">cv. KIB-2019</strain>
    </source>
</reference>
<evidence type="ECO:0000313" key="3">
    <source>
        <dbReference type="Proteomes" id="UP001152561"/>
    </source>
</evidence>
<feature type="region of interest" description="Disordered" evidence="1">
    <location>
        <begin position="34"/>
        <end position="62"/>
    </location>
</feature>